<name>D2VFJ1_NAEGR</name>
<dbReference type="CDD" id="cd23955">
    <property type="entry name" value="UBCc_invertebrate"/>
    <property type="match status" value="1"/>
</dbReference>
<proteinExistence type="predicted"/>
<dbReference type="AlphaFoldDB" id="D2VFJ1"/>
<feature type="domain" description="UBC core" evidence="1">
    <location>
        <begin position="8"/>
        <end position="100"/>
    </location>
</feature>
<protein>
    <submittedName>
        <fullName evidence="2">Predicted protein</fullName>
    </submittedName>
</protein>
<feature type="non-terminal residue" evidence="2">
    <location>
        <position position="100"/>
    </location>
</feature>
<keyword evidence="3" id="KW-1185">Reference proteome</keyword>
<dbReference type="Pfam" id="PF00179">
    <property type="entry name" value="UQ_con"/>
    <property type="match status" value="1"/>
</dbReference>
<dbReference type="RefSeq" id="XP_002677115.1">
    <property type="nucleotide sequence ID" value="XM_002677069.1"/>
</dbReference>
<dbReference type="STRING" id="5762.D2VFJ1"/>
<dbReference type="PANTHER" id="PTHR24067">
    <property type="entry name" value="UBIQUITIN-CONJUGATING ENZYME E2"/>
    <property type="match status" value="1"/>
</dbReference>
<dbReference type="EMBL" id="GG738868">
    <property type="protein sequence ID" value="EFC44371.1"/>
    <property type="molecule type" value="Genomic_DNA"/>
</dbReference>
<dbReference type="Gene3D" id="3.10.110.10">
    <property type="entry name" value="Ubiquitin Conjugating Enzyme"/>
    <property type="match status" value="1"/>
</dbReference>
<dbReference type="KEGG" id="ngr:NAEGRDRAFT_33586"/>
<evidence type="ECO:0000313" key="3">
    <source>
        <dbReference type="Proteomes" id="UP000006671"/>
    </source>
</evidence>
<dbReference type="OMA" id="NNGEICL"/>
<dbReference type="InterPro" id="IPR016135">
    <property type="entry name" value="UBQ-conjugating_enzyme/RWD"/>
</dbReference>
<dbReference type="Proteomes" id="UP000006671">
    <property type="component" value="Unassembled WGS sequence"/>
</dbReference>
<dbReference type="OrthoDB" id="6508832at2759"/>
<dbReference type="eggNOG" id="KOG0419">
    <property type="taxonomic scope" value="Eukaryota"/>
</dbReference>
<gene>
    <name evidence="2" type="ORF">NAEGRDRAFT_33586</name>
</gene>
<dbReference type="VEuPathDB" id="AmoebaDB:NAEGRDRAFT_33586"/>
<dbReference type="InterPro" id="IPR050113">
    <property type="entry name" value="Ub_conjugating_enzyme"/>
</dbReference>
<reference evidence="2 3" key="1">
    <citation type="journal article" date="2010" name="Cell">
        <title>The genome of Naegleria gruberi illuminates early eukaryotic versatility.</title>
        <authorList>
            <person name="Fritz-Laylin L.K."/>
            <person name="Prochnik S.E."/>
            <person name="Ginger M.L."/>
            <person name="Dacks J.B."/>
            <person name="Carpenter M.L."/>
            <person name="Field M.C."/>
            <person name="Kuo A."/>
            <person name="Paredez A."/>
            <person name="Chapman J."/>
            <person name="Pham J."/>
            <person name="Shu S."/>
            <person name="Neupane R."/>
            <person name="Cipriano M."/>
            <person name="Mancuso J."/>
            <person name="Tu H."/>
            <person name="Salamov A."/>
            <person name="Lindquist E."/>
            <person name="Shapiro H."/>
            <person name="Lucas S."/>
            <person name="Grigoriev I.V."/>
            <person name="Cande W.Z."/>
            <person name="Fulton C."/>
            <person name="Rokhsar D.S."/>
            <person name="Dawson S.C."/>
        </authorList>
    </citation>
    <scope>NUCLEOTIDE SEQUENCE [LARGE SCALE GENOMIC DNA]</scope>
    <source>
        <strain evidence="2 3">NEG-M</strain>
    </source>
</reference>
<organism evidence="3">
    <name type="scientific">Naegleria gruberi</name>
    <name type="common">Amoeba</name>
    <dbReference type="NCBI Taxonomy" id="5762"/>
    <lineage>
        <taxon>Eukaryota</taxon>
        <taxon>Discoba</taxon>
        <taxon>Heterolobosea</taxon>
        <taxon>Tetramitia</taxon>
        <taxon>Eutetramitia</taxon>
        <taxon>Vahlkampfiidae</taxon>
        <taxon>Naegleria</taxon>
    </lineage>
</organism>
<dbReference type="PROSITE" id="PS50127">
    <property type="entry name" value="UBC_2"/>
    <property type="match status" value="1"/>
</dbReference>
<dbReference type="GeneID" id="8848417"/>
<accession>D2VFJ1</accession>
<dbReference type="SUPFAM" id="SSF54495">
    <property type="entry name" value="UBC-like"/>
    <property type="match status" value="1"/>
</dbReference>
<sequence length="100" mass="11679">MVSASTTRAKNRLLRDLKEIENNPLETVYAQPLPNDIFHWYATVLAPKESRYHGIILNLSIVFPETYPKDPPKVVCSTRIHHHHVFPTWICLDMLRTHFS</sequence>
<evidence type="ECO:0000313" key="2">
    <source>
        <dbReference type="EMBL" id="EFC44371.1"/>
    </source>
</evidence>
<dbReference type="InterPro" id="IPR000608">
    <property type="entry name" value="UBC"/>
</dbReference>
<dbReference type="InParanoid" id="D2VFJ1"/>
<evidence type="ECO:0000259" key="1">
    <source>
        <dbReference type="PROSITE" id="PS50127"/>
    </source>
</evidence>